<accession>A0A0G0XK84</accession>
<dbReference type="GO" id="GO:0016020">
    <property type="term" value="C:membrane"/>
    <property type="evidence" value="ECO:0007669"/>
    <property type="project" value="UniProtKB-SubCell"/>
</dbReference>
<feature type="transmembrane region" description="Helical" evidence="5">
    <location>
        <begin position="313"/>
        <end position="334"/>
    </location>
</feature>
<evidence type="ECO:0000256" key="5">
    <source>
        <dbReference type="SAM" id="Phobius"/>
    </source>
</evidence>
<evidence type="ECO:0000256" key="4">
    <source>
        <dbReference type="ARBA" id="ARBA00023136"/>
    </source>
</evidence>
<dbReference type="Gene3D" id="1.20.1740.10">
    <property type="entry name" value="Amino acid/polyamine transporter I"/>
    <property type="match status" value="1"/>
</dbReference>
<protein>
    <recommendedName>
        <fullName evidence="6">Amino acid transporter transmembrane domain-containing protein</fullName>
    </recommendedName>
</protein>
<reference evidence="7 8" key="1">
    <citation type="journal article" date="2015" name="Nature">
        <title>rRNA introns, odd ribosomes, and small enigmatic genomes across a large radiation of phyla.</title>
        <authorList>
            <person name="Brown C.T."/>
            <person name="Hug L.A."/>
            <person name="Thomas B.C."/>
            <person name="Sharon I."/>
            <person name="Castelle C.J."/>
            <person name="Singh A."/>
            <person name="Wilkins M.J."/>
            <person name="Williams K.H."/>
            <person name="Banfield J.F."/>
        </authorList>
    </citation>
    <scope>NUCLEOTIDE SEQUENCE [LARGE SCALE GENOMIC DNA]</scope>
</reference>
<evidence type="ECO:0000313" key="8">
    <source>
        <dbReference type="Proteomes" id="UP000034256"/>
    </source>
</evidence>
<organism evidence="7 8">
    <name type="scientific">Candidatus Wolfebacteria bacterium GW2011_GWA2_42_10</name>
    <dbReference type="NCBI Taxonomy" id="1619004"/>
    <lineage>
        <taxon>Bacteria</taxon>
        <taxon>Candidatus Wolfeibacteriota</taxon>
    </lineage>
</organism>
<feature type="transmembrane region" description="Helical" evidence="5">
    <location>
        <begin position="213"/>
        <end position="234"/>
    </location>
</feature>
<proteinExistence type="predicted"/>
<evidence type="ECO:0000256" key="3">
    <source>
        <dbReference type="ARBA" id="ARBA00022989"/>
    </source>
</evidence>
<keyword evidence="2 5" id="KW-0812">Transmembrane</keyword>
<dbReference type="Pfam" id="PF01490">
    <property type="entry name" value="Aa_trans"/>
    <property type="match status" value="1"/>
</dbReference>
<feature type="transmembrane region" description="Helical" evidence="5">
    <location>
        <begin position="180"/>
        <end position="201"/>
    </location>
</feature>
<keyword evidence="4 5" id="KW-0472">Membrane</keyword>
<comment type="subcellular location">
    <subcellularLocation>
        <location evidence="1">Membrane</location>
    </subcellularLocation>
</comment>
<dbReference type="Proteomes" id="UP000034256">
    <property type="component" value="Unassembled WGS sequence"/>
</dbReference>
<comment type="caution">
    <text evidence="7">The sequence shown here is derived from an EMBL/GenBank/DDBJ whole genome shotgun (WGS) entry which is preliminary data.</text>
</comment>
<dbReference type="AlphaFoldDB" id="A0A0G0XK84"/>
<feature type="transmembrane region" description="Helical" evidence="5">
    <location>
        <begin position="33"/>
        <end position="59"/>
    </location>
</feature>
<feature type="transmembrane region" description="Helical" evidence="5">
    <location>
        <begin position="80"/>
        <end position="110"/>
    </location>
</feature>
<name>A0A0G0XK84_9BACT</name>
<feature type="transmembrane region" description="Helical" evidence="5">
    <location>
        <begin position="287"/>
        <end position="307"/>
    </location>
</feature>
<feature type="transmembrane region" description="Helical" evidence="5">
    <location>
        <begin position="116"/>
        <end position="135"/>
    </location>
</feature>
<gene>
    <name evidence="7" type="ORF">UU85_C0004G0063</name>
</gene>
<feature type="domain" description="Amino acid transporter transmembrane" evidence="6">
    <location>
        <begin position="11"/>
        <end position="230"/>
    </location>
</feature>
<dbReference type="EMBL" id="LCCF01000004">
    <property type="protein sequence ID" value="KKS25304.1"/>
    <property type="molecule type" value="Genomic_DNA"/>
</dbReference>
<feature type="transmembrane region" description="Helical" evidence="5">
    <location>
        <begin position="142"/>
        <end position="160"/>
    </location>
</feature>
<evidence type="ECO:0000256" key="1">
    <source>
        <dbReference type="ARBA" id="ARBA00004370"/>
    </source>
</evidence>
<feature type="transmembrane region" description="Helical" evidence="5">
    <location>
        <begin position="254"/>
        <end position="275"/>
    </location>
</feature>
<evidence type="ECO:0000259" key="6">
    <source>
        <dbReference type="Pfam" id="PF01490"/>
    </source>
</evidence>
<feature type="transmembrane region" description="Helical" evidence="5">
    <location>
        <begin position="5"/>
        <end position="27"/>
    </location>
</feature>
<evidence type="ECO:0000313" key="7">
    <source>
        <dbReference type="EMBL" id="KKS25304.1"/>
    </source>
</evidence>
<dbReference type="InterPro" id="IPR013057">
    <property type="entry name" value="AA_transpt_TM"/>
</dbReference>
<sequence length="374" mass="40883">MYKNFILPAGLLAETIIGAGMFALPYVFQKSGIGLGLFYLFFFGLVSILIHLMYADIILRTSENHRFAGYARIYFGDIGFWSGMLMTILGAIFSLTVYLILSISFINLILPGASDIHKLLIFWFFGSAAIFLGINKLAISELLIFLGTALIVLIVFLFGAENLGKIFTAPLFNFNNAFLPYGVILFSLAGRVAIPALLGYFRNNSLSPLLAKKSIIVGSVAPAAVFTLFIFGILGLSKIVSEDSISGLLGQTPLLIIGVLGVLGIISLWSTYIVIGRDIKKSLEHDLNFPHILSGLVAAFSPLILYFLGFQNFLEMVALTGGVFVGLEGILVILMWQKSFKAAPAVGFLRKINPVIVYFLILVFISGLIYNLVY</sequence>
<feature type="transmembrane region" description="Helical" evidence="5">
    <location>
        <begin position="355"/>
        <end position="373"/>
    </location>
</feature>
<evidence type="ECO:0000256" key="2">
    <source>
        <dbReference type="ARBA" id="ARBA00022692"/>
    </source>
</evidence>
<keyword evidence="3 5" id="KW-1133">Transmembrane helix</keyword>